<accession>A0A1E7F5M8</accession>
<feature type="compositionally biased region" description="Polar residues" evidence="1">
    <location>
        <begin position="165"/>
        <end position="179"/>
    </location>
</feature>
<evidence type="ECO:0000256" key="1">
    <source>
        <dbReference type="SAM" id="MobiDB-lite"/>
    </source>
</evidence>
<feature type="non-terminal residue" evidence="2">
    <location>
        <position position="254"/>
    </location>
</feature>
<dbReference type="OrthoDB" id="44540at2759"/>
<feature type="region of interest" description="Disordered" evidence="1">
    <location>
        <begin position="119"/>
        <end position="179"/>
    </location>
</feature>
<evidence type="ECO:0008006" key="4">
    <source>
        <dbReference type="Google" id="ProtNLM"/>
    </source>
</evidence>
<keyword evidence="3" id="KW-1185">Reference proteome</keyword>
<feature type="compositionally biased region" description="Basic and acidic residues" evidence="1">
    <location>
        <begin position="149"/>
        <end position="164"/>
    </location>
</feature>
<evidence type="ECO:0000313" key="2">
    <source>
        <dbReference type="EMBL" id="OEU13439.1"/>
    </source>
</evidence>
<proteinExistence type="predicted"/>
<dbReference type="InParanoid" id="A0A1E7F5M8"/>
<dbReference type="KEGG" id="fcy:FRACYDRAFT_269819"/>
<reference evidence="2 3" key="1">
    <citation type="submission" date="2016-09" db="EMBL/GenBank/DDBJ databases">
        <title>Extensive genetic diversity and differential bi-allelic expression allows diatom success in the polar Southern Ocean.</title>
        <authorList>
            <consortium name="DOE Joint Genome Institute"/>
            <person name="Mock T."/>
            <person name="Otillar R.P."/>
            <person name="Strauss J."/>
            <person name="Dupont C."/>
            <person name="Frickenhaus S."/>
            <person name="Maumus F."/>
            <person name="Mcmullan M."/>
            <person name="Sanges R."/>
            <person name="Schmutz J."/>
            <person name="Toseland A."/>
            <person name="Valas R."/>
            <person name="Veluchamy A."/>
            <person name="Ward B.J."/>
            <person name="Allen A."/>
            <person name="Barry K."/>
            <person name="Falciatore A."/>
            <person name="Ferrante M."/>
            <person name="Fortunato A.E."/>
            <person name="Gloeckner G."/>
            <person name="Gruber A."/>
            <person name="Hipkin R."/>
            <person name="Janech M."/>
            <person name="Kroth P."/>
            <person name="Leese F."/>
            <person name="Lindquist E."/>
            <person name="Lyon B.R."/>
            <person name="Martin J."/>
            <person name="Mayer C."/>
            <person name="Parker M."/>
            <person name="Quesneville H."/>
            <person name="Raymond J."/>
            <person name="Uhlig C."/>
            <person name="Valentin K.U."/>
            <person name="Worden A.Z."/>
            <person name="Armbrust E.V."/>
            <person name="Bowler C."/>
            <person name="Green B."/>
            <person name="Moulton V."/>
            <person name="Van Oosterhout C."/>
            <person name="Grigoriev I."/>
        </authorList>
    </citation>
    <scope>NUCLEOTIDE SEQUENCE [LARGE SCALE GENOMIC DNA]</scope>
    <source>
        <strain evidence="2 3">CCMP1102</strain>
    </source>
</reference>
<dbReference type="EMBL" id="KV784361">
    <property type="protein sequence ID" value="OEU13439.1"/>
    <property type="molecule type" value="Genomic_DNA"/>
</dbReference>
<protein>
    <recommendedName>
        <fullName evidence="4">DUF4460 domain-containing protein</fullName>
    </recommendedName>
</protein>
<dbReference type="AlphaFoldDB" id="A0A1E7F5M8"/>
<organism evidence="2 3">
    <name type="scientific">Fragilariopsis cylindrus CCMP1102</name>
    <dbReference type="NCBI Taxonomy" id="635003"/>
    <lineage>
        <taxon>Eukaryota</taxon>
        <taxon>Sar</taxon>
        <taxon>Stramenopiles</taxon>
        <taxon>Ochrophyta</taxon>
        <taxon>Bacillariophyta</taxon>
        <taxon>Bacillariophyceae</taxon>
        <taxon>Bacillariophycidae</taxon>
        <taxon>Bacillariales</taxon>
        <taxon>Bacillariaceae</taxon>
        <taxon>Fragilariopsis</taxon>
    </lineage>
</organism>
<sequence length="254" mass="29109">MPTGKTIISRSIYVARLRRAFILRCHPDQFRQYDDTIRKQQSRVLQSLTERMTQADFKDYTSNLGRKGSYNNNQQSVVKYVLEKRDGSLLHRTLNLNASVETILQSLATALESSGAAKLSLPPSFASQSQNSAKIDGHDPLHWVKRQHSRNDNKSTRDSSENNYRESSSGIDDRYNVNSNRGRNLQKFLSSLTPTEIDERRTHRMDAIAAASVARRLFSFQSIDGVQLKWSSKSFAGLLSTLIRFYEEHQHKFH</sequence>
<name>A0A1E7F5M8_9STRA</name>
<dbReference type="Proteomes" id="UP000095751">
    <property type="component" value="Unassembled WGS sequence"/>
</dbReference>
<gene>
    <name evidence="2" type="ORF">FRACYDRAFT_269819</name>
</gene>
<evidence type="ECO:0000313" key="3">
    <source>
        <dbReference type="Proteomes" id="UP000095751"/>
    </source>
</evidence>